<reference evidence="1 2" key="1">
    <citation type="journal article" date="2018" name="Cell">
        <title>The Chara Genome: Secondary Complexity and Implications for Plant Terrestrialization.</title>
        <authorList>
            <person name="Nishiyama T."/>
            <person name="Sakayama H."/>
            <person name="Vries J.D."/>
            <person name="Buschmann H."/>
            <person name="Saint-Marcoux D."/>
            <person name="Ullrich K.K."/>
            <person name="Haas F.B."/>
            <person name="Vanderstraeten L."/>
            <person name="Becker D."/>
            <person name="Lang D."/>
            <person name="Vosolsobe S."/>
            <person name="Rombauts S."/>
            <person name="Wilhelmsson P.K.I."/>
            <person name="Janitza P."/>
            <person name="Kern R."/>
            <person name="Heyl A."/>
            <person name="Rumpler F."/>
            <person name="Villalobos L.I.A.C."/>
            <person name="Clay J.M."/>
            <person name="Skokan R."/>
            <person name="Toyoda A."/>
            <person name="Suzuki Y."/>
            <person name="Kagoshima H."/>
            <person name="Schijlen E."/>
            <person name="Tajeshwar N."/>
            <person name="Catarino B."/>
            <person name="Hetherington A.J."/>
            <person name="Saltykova A."/>
            <person name="Bonnot C."/>
            <person name="Breuninger H."/>
            <person name="Symeonidi A."/>
            <person name="Radhakrishnan G.V."/>
            <person name="Van Nieuwerburgh F."/>
            <person name="Deforce D."/>
            <person name="Chang C."/>
            <person name="Karol K.G."/>
            <person name="Hedrich R."/>
            <person name="Ulvskov P."/>
            <person name="Glockner G."/>
            <person name="Delwiche C.F."/>
            <person name="Petrasek J."/>
            <person name="Van de Peer Y."/>
            <person name="Friml J."/>
            <person name="Beilby M."/>
            <person name="Dolan L."/>
            <person name="Kohara Y."/>
            <person name="Sugano S."/>
            <person name="Fujiyama A."/>
            <person name="Delaux P.-M."/>
            <person name="Quint M."/>
            <person name="TheiBen G."/>
            <person name="Hagemann M."/>
            <person name="Harholt J."/>
            <person name="Dunand C."/>
            <person name="Zachgo S."/>
            <person name="Langdale J."/>
            <person name="Maumus F."/>
            <person name="Straeten D.V.D."/>
            <person name="Gould S.B."/>
            <person name="Rensing S.A."/>
        </authorList>
    </citation>
    <scope>NUCLEOTIDE SEQUENCE [LARGE SCALE GENOMIC DNA]</scope>
    <source>
        <strain evidence="1 2">S276</strain>
    </source>
</reference>
<evidence type="ECO:0000313" key="2">
    <source>
        <dbReference type="Proteomes" id="UP000265515"/>
    </source>
</evidence>
<sequence>MTVDQDVVNVDQNPVLKEVLEHRVHSRLEGGRSITETERHDAKLVMPKTRTESGLRLVLLGYADQVISATKIDLREKVVAGEAVEQIIRTGHRVTVSDRILVETAVTEAGAESAILLAIEEDMCTPWGRTRFNEALTKQLVNLAFKFLGFRDREAIWGAMLNTVVRFEPDVVLDIVHRRNAAIRDSRRKNIVILTKEGRNIRLQSR</sequence>
<accession>A0A388LUA8</accession>
<dbReference type="AlphaFoldDB" id="A0A388LUA8"/>
<dbReference type="Proteomes" id="UP000265515">
    <property type="component" value="Unassembled WGS sequence"/>
</dbReference>
<proteinExistence type="predicted"/>
<comment type="caution">
    <text evidence="1">The sequence shown here is derived from an EMBL/GenBank/DDBJ whole genome shotgun (WGS) entry which is preliminary data.</text>
</comment>
<dbReference type="EMBL" id="BFEA01000537">
    <property type="protein sequence ID" value="GBG85851.1"/>
    <property type="molecule type" value="Genomic_DNA"/>
</dbReference>
<protein>
    <submittedName>
        <fullName evidence="1">Uncharacterized protein</fullName>
    </submittedName>
</protein>
<gene>
    <name evidence="1" type="ORF">CBR_g40662</name>
</gene>
<dbReference type="Gramene" id="GBG85851">
    <property type="protein sequence ID" value="GBG85851"/>
    <property type="gene ID" value="CBR_g40662"/>
</dbReference>
<name>A0A388LUA8_CHABU</name>
<keyword evidence="2" id="KW-1185">Reference proteome</keyword>
<evidence type="ECO:0000313" key="1">
    <source>
        <dbReference type="EMBL" id="GBG85851.1"/>
    </source>
</evidence>
<organism evidence="1 2">
    <name type="scientific">Chara braunii</name>
    <name type="common">Braun's stonewort</name>
    <dbReference type="NCBI Taxonomy" id="69332"/>
    <lineage>
        <taxon>Eukaryota</taxon>
        <taxon>Viridiplantae</taxon>
        <taxon>Streptophyta</taxon>
        <taxon>Charophyceae</taxon>
        <taxon>Charales</taxon>
        <taxon>Characeae</taxon>
        <taxon>Chara</taxon>
    </lineage>
</organism>